<dbReference type="PANTHER" id="PTHR43316">
    <property type="entry name" value="HYDROLASE, HALOACID DELAHOGENASE-RELATED"/>
    <property type="match status" value="1"/>
</dbReference>
<dbReference type="AlphaFoldDB" id="A0A2S4M7Z9"/>
<evidence type="ECO:0000256" key="2">
    <source>
        <dbReference type="ARBA" id="ARBA00022801"/>
    </source>
</evidence>
<protein>
    <recommendedName>
        <fullName evidence="3">(S)-2-haloacid dehalogenase</fullName>
        <ecNumber evidence="3">3.8.1.2</ecNumber>
    </recommendedName>
    <alternativeName>
        <fullName evidence="3">2-haloalkanoic acid dehalogenase</fullName>
    </alternativeName>
    <alternativeName>
        <fullName evidence="3">Halocarboxylic acid halidohydrolase</fullName>
    </alternativeName>
    <alternativeName>
        <fullName evidence="3">L-2-haloacid dehalogenase</fullName>
    </alternativeName>
</protein>
<evidence type="ECO:0000313" key="5">
    <source>
        <dbReference type="Proteomes" id="UP000236919"/>
    </source>
</evidence>
<dbReference type="EC" id="3.8.1.2" evidence="3"/>
<dbReference type="Proteomes" id="UP000236919">
    <property type="component" value="Unassembled WGS sequence"/>
</dbReference>
<dbReference type="SUPFAM" id="SSF56784">
    <property type="entry name" value="HAD-like"/>
    <property type="match status" value="1"/>
</dbReference>
<evidence type="ECO:0000313" key="4">
    <source>
        <dbReference type="EMBL" id="POR50834.1"/>
    </source>
</evidence>
<sequence length="254" mass="27825">MNRRDFNLGLSVALAASAAARSTSPANAGIGTYGLEAVAFDGFAILDARPVFKLAEVAFPGRGEALGAEWRGKLFQYTWLRASGQKYVDFDECMREALIYAADALKLELSAGTRDQLLFAYSNLRAFEECREALLRLKASGHRLIVLANPTTRMLEDAVNRSNLDGIFDDVISTGRAQTFKPTPRAYQLGLDSLRLPAEKVGFAASAGWDAAGAKWFGHRSFLINRQSARRERLSAEPDWEGRDLTALADAMLA</sequence>
<dbReference type="InterPro" id="IPR036412">
    <property type="entry name" value="HAD-like_sf"/>
</dbReference>
<accession>A0A2S4M7Z9</accession>
<dbReference type="GO" id="GO:0018784">
    <property type="term" value="F:(S)-2-haloacid dehalogenase activity"/>
    <property type="evidence" value="ECO:0007669"/>
    <property type="project" value="UniProtKB-UniRule"/>
</dbReference>
<dbReference type="InterPro" id="IPR006328">
    <property type="entry name" value="2-HAD"/>
</dbReference>
<comment type="caution">
    <text evidence="4">The sequence shown here is derived from an EMBL/GenBank/DDBJ whole genome shotgun (WGS) entry which is preliminary data.</text>
</comment>
<dbReference type="Gene3D" id="1.10.150.240">
    <property type="entry name" value="Putative phosphatase, domain 2"/>
    <property type="match status" value="1"/>
</dbReference>
<proteinExistence type="inferred from homology"/>
<dbReference type="RefSeq" id="WP_103718944.1">
    <property type="nucleotide sequence ID" value="NZ_PQFZ01000008.1"/>
</dbReference>
<dbReference type="OrthoDB" id="7989657at2"/>
<name>A0A2S4M7Z9_9HYPH</name>
<dbReference type="NCBIfam" id="TIGR01493">
    <property type="entry name" value="HAD-SF-IA-v2"/>
    <property type="match status" value="1"/>
</dbReference>
<dbReference type="InterPro" id="IPR023214">
    <property type="entry name" value="HAD_sf"/>
</dbReference>
<keyword evidence="5" id="KW-1185">Reference proteome</keyword>
<dbReference type="CDD" id="cd02588">
    <property type="entry name" value="HAD_L2-DEX"/>
    <property type="match status" value="1"/>
</dbReference>
<keyword evidence="2 3" id="KW-0378">Hydrolase</keyword>
<dbReference type="Pfam" id="PF00702">
    <property type="entry name" value="Hydrolase"/>
    <property type="match status" value="1"/>
</dbReference>
<evidence type="ECO:0000256" key="3">
    <source>
        <dbReference type="RuleBase" id="RU368077"/>
    </source>
</evidence>
<evidence type="ECO:0000256" key="1">
    <source>
        <dbReference type="ARBA" id="ARBA00008106"/>
    </source>
</evidence>
<comment type="function">
    <text evidence="3">Catalyzes the hydrolytic dehalogenation of small (S)-2-haloalkanoic acids to yield the corresponding (R)-2-hydroxyalkanoic acids.</text>
</comment>
<organism evidence="4 5">
    <name type="scientific">Bosea psychrotolerans</name>
    <dbReference type="NCBI Taxonomy" id="1871628"/>
    <lineage>
        <taxon>Bacteria</taxon>
        <taxon>Pseudomonadati</taxon>
        <taxon>Pseudomonadota</taxon>
        <taxon>Alphaproteobacteria</taxon>
        <taxon>Hyphomicrobiales</taxon>
        <taxon>Boseaceae</taxon>
        <taxon>Bosea</taxon>
    </lineage>
</organism>
<dbReference type="InterPro" id="IPR051540">
    <property type="entry name" value="S-2-haloacid_dehalogenase"/>
</dbReference>
<dbReference type="InterPro" id="IPR006439">
    <property type="entry name" value="HAD-SF_hydro_IA"/>
</dbReference>
<reference evidence="4 5" key="1">
    <citation type="submission" date="2018-01" db="EMBL/GenBank/DDBJ databases">
        <title>Genomic Encyclopedia of Type Strains, Phase III (KMG-III): the genomes of soil and plant-associated and newly described type strains.</title>
        <authorList>
            <person name="Whitman W."/>
        </authorList>
    </citation>
    <scope>NUCLEOTIDE SEQUENCE [LARGE SCALE GENOMIC DNA]</scope>
    <source>
        <strain evidence="4 5">1131</strain>
    </source>
</reference>
<comment type="catalytic activity">
    <reaction evidence="3">
        <text>an (S)-2-haloacid + H2O = a (2R)-2-hydroxycarboxylate + a halide anion + H(+)</text>
        <dbReference type="Rhea" id="RHEA:11192"/>
        <dbReference type="ChEBI" id="CHEBI:15377"/>
        <dbReference type="ChEBI" id="CHEBI:15378"/>
        <dbReference type="ChEBI" id="CHEBI:16042"/>
        <dbReference type="ChEBI" id="CHEBI:58314"/>
        <dbReference type="ChEBI" id="CHEBI:137405"/>
        <dbReference type="EC" id="3.8.1.2"/>
    </reaction>
</comment>
<dbReference type="InterPro" id="IPR023198">
    <property type="entry name" value="PGP-like_dom2"/>
</dbReference>
<dbReference type="NCBIfam" id="TIGR01428">
    <property type="entry name" value="HAD_type_II"/>
    <property type="match status" value="1"/>
</dbReference>
<dbReference type="Gene3D" id="3.40.50.1000">
    <property type="entry name" value="HAD superfamily/HAD-like"/>
    <property type="match status" value="1"/>
</dbReference>
<comment type="similarity">
    <text evidence="1 3">Belongs to the HAD-like hydrolase superfamily. S-2-haloalkanoic acid dehalogenase family.</text>
</comment>
<gene>
    <name evidence="4" type="ORF">CYD53_10882</name>
</gene>
<dbReference type="PRINTS" id="PR00413">
    <property type="entry name" value="HADHALOGNASE"/>
</dbReference>
<dbReference type="EMBL" id="PQFZ01000008">
    <property type="protein sequence ID" value="POR50834.1"/>
    <property type="molecule type" value="Genomic_DNA"/>
</dbReference>
<dbReference type="PANTHER" id="PTHR43316:SF3">
    <property type="entry name" value="HALOACID DEHALOGENASE, TYPE II (AFU_ORTHOLOGUE AFUA_2G07750)-RELATED"/>
    <property type="match status" value="1"/>
</dbReference>